<dbReference type="EMBL" id="JAGIOP010000002">
    <property type="protein sequence ID" value="MBP2454274.1"/>
    <property type="molecule type" value="Genomic_DNA"/>
</dbReference>
<evidence type="ECO:0000256" key="4">
    <source>
        <dbReference type="ARBA" id="ARBA00022692"/>
    </source>
</evidence>
<proteinExistence type="inferred from homology"/>
<comment type="similarity">
    <text evidence="2">Belongs to the MmpS family.</text>
</comment>
<dbReference type="Pfam" id="PF05423">
    <property type="entry name" value="Mycobact_memb"/>
    <property type="match status" value="1"/>
</dbReference>
<protein>
    <submittedName>
        <fullName evidence="8">Uncharacterized protein</fullName>
    </submittedName>
</protein>
<dbReference type="InterPro" id="IPR038468">
    <property type="entry name" value="MmpS_C"/>
</dbReference>
<organism evidence="8 9">
    <name type="scientific">Mycolicibacterium lutetiense</name>
    <dbReference type="NCBI Taxonomy" id="1641992"/>
    <lineage>
        <taxon>Bacteria</taxon>
        <taxon>Bacillati</taxon>
        <taxon>Actinomycetota</taxon>
        <taxon>Actinomycetes</taxon>
        <taxon>Mycobacteriales</taxon>
        <taxon>Mycobacteriaceae</taxon>
        <taxon>Mycolicibacterium</taxon>
    </lineage>
</organism>
<evidence type="ECO:0000256" key="7">
    <source>
        <dbReference type="SAM" id="Phobius"/>
    </source>
</evidence>
<dbReference type="InterPro" id="IPR008693">
    <property type="entry name" value="MmpS"/>
</dbReference>
<gene>
    <name evidence="8" type="ORF">JOF57_004187</name>
</gene>
<sequence length="192" mass="20776">MTTRLGLFGQLVSSTYTTGLLEVSRLYNLSPVDDRGHLVRVDGRVQEEAAMKLLKRVWLPLVFVAVIGVVGLTVDRVRGVFASDPPLTTPVEFANDPDPFDPKVLTYEIFGPEGAAVDVNYVDLEGEPQRVDGAILPWSITLQTTEPSAAANIVAQGKTDFLGCRVIVDGELKDERTATGANVQTFCIVKSA</sequence>
<dbReference type="Gene3D" id="2.60.40.2880">
    <property type="entry name" value="MmpS1-5, C-terminal soluble domain"/>
    <property type="match status" value="1"/>
</dbReference>
<keyword evidence="3" id="KW-1003">Cell membrane</keyword>
<evidence type="ECO:0000256" key="2">
    <source>
        <dbReference type="ARBA" id="ARBA00007531"/>
    </source>
</evidence>
<feature type="transmembrane region" description="Helical" evidence="7">
    <location>
        <begin position="57"/>
        <end position="74"/>
    </location>
</feature>
<accession>A0ABS4ZXN2</accession>
<evidence type="ECO:0000313" key="9">
    <source>
        <dbReference type="Proteomes" id="UP000694460"/>
    </source>
</evidence>
<keyword evidence="9" id="KW-1185">Reference proteome</keyword>
<evidence type="ECO:0000256" key="3">
    <source>
        <dbReference type="ARBA" id="ARBA00022475"/>
    </source>
</evidence>
<dbReference type="Proteomes" id="UP000694460">
    <property type="component" value="Unassembled WGS sequence"/>
</dbReference>
<keyword evidence="4 7" id="KW-0812">Transmembrane</keyword>
<name>A0ABS4ZXN2_9MYCO</name>
<evidence type="ECO:0000256" key="5">
    <source>
        <dbReference type="ARBA" id="ARBA00022989"/>
    </source>
</evidence>
<evidence type="ECO:0000313" key="8">
    <source>
        <dbReference type="EMBL" id="MBP2454274.1"/>
    </source>
</evidence>
<comment type="subcellular location">
    <subcellularLocation>
        <location evidence="1">Cell membrane</location>
    </subcellularLocation>
</comment>
<comment type="caution">
    <text evidence="8">The sequence shown here is derived from an EMBL/GenBank/DDBJ whole genome shotgun (WGS) entry which is preliminary data.</text>
</comment>
<reference evidence="8 9" key="1">
    <citation type="submission" date="2021-03" db="EMBL/GenBank/DDBJ databases">
        <title>Sequencing the genomes of 1000 actinobacteria strains.</title>
        <authorList>
            <person name="Klenk H.-P."/>
        </authorList>
    </citation>
    <scope>NUCLEOTIDE SEQUENCE [LARGE SCALE GENOMIC DNA]</scope>
    <source>
        <strain evidence="8 9">DSM 46713</strain>
    </source>
</reference>
<keyword evidence="5 7" id="KW-1133">Transmembrane helix</keyword>
<evidence type="ECO:0000256" key="1">
    <source>
        <dbReference type="ARBA" id="ARBA00004236"/>
    </source>
</evidence>
<evidence type="ECO:0000256" key="6">
    <source>
        <dbReference type="ARBA" id="ARBA00023136"/>
    </source>
</evidence>
<keyword evidence="6 7" id="KW-0472">Membrane</keyword>